<gene>
    <name evidence="2" type="ORF">SAMN02745191_2298</name>
</gene>
<evidence type="ECO:0000313" key="2">
    <source>
        <dbReference type="EMBL" id="SJZ98281.1"/>
    </source>
</evidence>
<evidence type="ECO:0000313" key="3">
    <source>
        <dbReference type="Proteomes" id="UP000243297"/>
    </source>
</evidence>
<dbReference type="PANTHER" id="PTHR39173:SF1">
    <property type="entry name" value="ACETYLTRANSFERASE"/>
    <property type="match status" value="1"/>
</dbReference>
<dbReference type="OrthoDB" id="9788916at2"/>
<accession>A0A1T4Q440</accession>
<dbReference type="STRING" id="118967.SAMN02745191_2298"/>
<dbReference type="PROSITE" id="PS51186">
    <property type="entry name" value="GNAT"/>
    <property type="match status" value="1"/>
</dbReference>
<dbReference type="RefSeq" id="WP_078712684.1">
    <property type="nucleotide sequence ID" value="NZ_FUWY01000008.1"/>
</dbReference>
<dbReference type="CDD" id="cd04301">
    <property type="entry name" value="NAT_SF"/>
    <property type="match status" value="1"/>
</dbReference>
<organism evidence="2 3">
    <name type="scientific">Anaerorhabdus furcosa</name>
    <dbReference type="NCBI Taxonomy" id="118967"/>
    <lineage>
        <taxon>Bacteria</taxon>
        <taxon>Bacillati</taxon>
        <taxon>Bacillota</taxon>
        <taxon>Erysipelotrichia</taxon>
        <taxon>Erysipelotrichales</taxon>
        <taxon>Erysipelotrichaceae</taxon>
        <taxon>Anaerorhabdus</taxon>
    </lineage>
</organism>
<dbReference type="GO" id="GO:0016747">
    <property type="term" value="F:acyltransferase activity, transferring groups other than amino-acyl groups"/>
    <property type="evidence" value="ECO:0007669"/>
    <property type="project" value="InterPro"/>
</dbReference>
<name>A0A1T4Q440_9FIRM</name>
<dbReference type="EMBL" id="FUWY01000008">
    <property type="protein sequence ID" value="SJZ98281.1"/>
    <property type="molecule type" value="Genomic_DNA"/>
</dbReference>
<dbReference type="Pfam" id="PF13302">
    <property type="entry name" value="Acetyltransf_3"/>
    <property type="match status" value="1"/>
</dbReference>
<keyword evidence="2" id="KW-0808">Transferase</keyword>
<sequence>MKLIKLWEANLEKAYALQSSFEKDENGFMNIAYGFTLDEFKEYVKKREKSSLGIDLAEGYVPDTVFVLVDDEENYVGIFNLRHYLNEFLINGAGHIGYGISPNYRQKGYATKGLRLVLNEAKKMGIDEAYLSVNKDNQGSIKAQLNNGATIHHEDDKEYYTRIKL</sequence>
<proteinExistence type="predicted"/>
<dbReference type="PANTHER" id="PTHR39173">
    <property type="entry name" value="ACETYLTRANSFERASE"/>
    <property type="match status" value="1"/>
</dbReference>
<dbReference type="Proteomes" id="UP000243297">
    <property type="component" value="Unassembled WGS sequence"/>
</dbReference>
<feature type="domain" description="N-acetyltransferase" evidence="1">
    <location>
        <begin position="4"/>
        <end position="165"/>
    </location>
</feature>
<protein>
    <submittedName>
        <fullName evidence="2">Predicted acetyltransferase</fullName>
    </submittedName>
</protein>
<dbReference type="Gene3D" id="3.40.630.30">
    <property type="match status" value="1"/>
</dbReference>
<dbReference type="InterPro" id="IPR000182">
    <property type="entry name" value="GNAT_dom"/>
</dbReference>
<reference evidence="3" key="1">
    <citation type="submission" date="2017-02" db="EMBL/GenBank/DDBJ databases">
        <authorList>
            <person name="Varghese N."/>
            <person name="Submissions S."/>
        </authorList>
    </citation>
    <scope>NUCLEOTIDE SEQUENCE [LARGE SCALE GENOMIC DNA]</scope>
    <source>
        <strain evidence="3">ATCC 25662</strain>
    </source>
</reference>
<dbReference type="AlphaFoldDB" id="A0A1T4Q440"/>
<dbReference type="SUPFAM" id="SSF55729">
    <property type="entry name" value="Acyl-CoA N-acyltransferases (Nat)"/>
    <property type="match status" value="1"/>
</dbReference>
<dbReference type="InterPro" id="IPR016181">
    <property type="entry name" value="Acyl_CoA_acyltransferase"/>
</dbReference>
<evidence type="ECO:0000259" key="1">
    <source>
        <dbReference type="PROSITE" id="PS51186"/>
    </source>
</evidence>
<keyword evidence="3" id="KW-1185">Reference proteome</keyword>